<dbReference type="Pfam" id="PF13472">
    <property type="entry name" value="Lipase_GDSL_2"/>
    <property type="match status" value="1"/>
</dbReference>
<dbReference type="CDD" id="cd01832">
    <property type="entry name" value="SGNH_hydrolase_like_1"/>
    <property type="match status" value="1"/>
</dbReference>
<dbReference type="PANTHER" id="PTHR43784">
    <property type="entry name" value="GDSL-LIKE LIPASE/ACYLHYDROLASE, PUTATIVE (AFU_ORTHOLOGUE AFUA_2G00820)-RELATED"/>
    <property type="match status" value="1"/>
</dbReference>
<proteinExistence type="predicted"/>
<name>A0ABP5I436_9MICO</name>
<dbReference type="Proteomes" id="UP001500984">
    <property type="component" value="Unassembled WGS sequence"/>
</dbReference>
<evidence type="ECO:0000259" key="2">
    <source>
        <dbReference type="Pfam" id="PF13472"/>
    </source>
</evidence>
<evidence type="ECO:0000313" key="3">
    <source>
        <dbReference type="EMBL" id="GAA2092645.1"/>
    </source>
</evidence>
<dbReference type="InterPro" id="IPR036514">
    <property type="entry name" value="SGNH_hydro_sf"/>
</dbReference>
<feature type="domain" description="SGNH hydrolase-type esterase" evidence="2">
    <location>
        <begin position="91"/>
        <end position="266"/>
    </location>
</feature>
<dbReference type="InterPro" id="IPR053140">
    <property type="entry name" value="GDSL_Rv0518-like"/>
</dbReference>
<keyword evidence="4" id="KW-1185">Reference proteome</keyword>
<dbReference type="SUPFAM" id="SSF52266">
    <property type="entry name" value="SGNH hydrolase"/>
    <property type="match status" value="1"/>
</dbReference>
<comment type="caution">
    <text evidence="3">The sequence shown here is derived from an EMBL/GenBank/DDBJ whole genome shotgun (WGS) entry which is preliminary data.</text>
</comment>
<gene>
    <name evidence="3" type="ORF">GCM10009823_10500</name>
</gene>
<feature type="region of interest" description="Disordered" evidence="1">
    <location>
        <begin position="17"/>
        <end position="55"/>
    </location>
</feature>
<feature type="compositionally biased region" description="Gly residues" evidence="1">
    <location>
        <begin position="30"/>
        <end position="48"/>
    </location>
</feature>
<dbReference type="Gene3D" id="3.40.50.1110">
    <property type="entry name" value="SGNH hydrolase"/>
    <property type="match status" value="1"/>
</dbReference>
<protein>
    <recommendedName>
        <fullName evidence="2">SGNH hydrolase-type esterase domain-containing protein</fullName>
    </recommendedName>
</protein>
<evidence type="ECO:0000313" key="4">
    <source>
        <dbReference type="Proteomes" id="UP001500984"/>
    </source>
</evidence>
<evidence type="ECO:0000256" key="1">
    <source>
        <dbReference type="SAM" id="MobiDB-lite"/>
    </source>
</evidence>
<sequence length="339" mass="35737">MTFSSYVAIGDSFTEGLMDFHDPQPDAGAAGQGAGTGEPGAGSHGGKTGPQEDYVRAAGVGTGGRARAADGGEGAAWGSTLAEASGAGDLAAGAGAADLEHPHGSERFRGWADRLAEQLVTSPAGSEDLTYANLAIRGRLADQVLAEQLPRALELAPDLVSICAGGNDCLRPYTDIDALATEMEKAIIRLREAGIAVLMVNGYDTETASPLLRAVRPRVAIYNAHLWTIAQRHGCYMLDVWGLRDLYAPPMWADDRIHLSAAGHELVSQQALATLEGTPGTRSGFAMPERPGRQVRQAVAEEAAWVRTHLAPWVSRRLRGVSSGDGLEPKQPGLTRVRE</sequence>
<dbReference type="PANTHER" id="PTHR43784:SF2">
    <property type="entry name" value="GDSL-LIKE LIPASE_ACYLHYDROLASE, PUTATIVE (AFU_ORTHOLOGUE AFUA_2G00820)-RELATED"/>
    <property type="match status" value="1"/>
</dbReference>
<dbReference type="InterPro" id="IPR013830">
    <property type="entry name" value="SGNH_hydro"/>
</dbReference>
<reference evidence="4" key="1">
    <citation type="journal article" date="2019" name="Int. J. Syst. Evol. Microbiol.">
        <title>The Global Catalogue of Microorganisms (GCM) 10K type strain sequencing project: providing services to taxonomists for standard genome sequencing and annotation.</title>
        <authorList>
            <consortium name="The Broad Institute Genomics Platform"/>
            <consortium name="The Broad Institute Genome Sequencing Center for Infectious Disease"/>
            <person name="Wu L."/>
            <person name="Ma J."/>
        </authorList>
    </citation>
    <scope>NUCLEOTIDE SEQUENCE [LARGE SCALE GENOMIC DNA]</scope>
    <source>
        <strain evidence="4">JCM 15900</strain>
    </source>
</reference>
<dbReference type="RefSeq" id="WP_291798446.1">
    <property type="nucleotide sequence ID" value="NZ_BAAAPZ010000003.1"/>
</dbReference>
<organism evidence="3 4">
    <name type="scientific">Brevibacterium salitolerans</name>
    <dbReference type="NCBI Taxonomy" id="1403566"/>
    <lineage>
        <taxon>Bacteria</taxon>
        <taxon>Bacillati</taxon>
        <taxon>Actinomycetota</taxon>
        <taxon>Actinomycetes</taxon>
        <taxon>Micrococcales</taxon>
        <taxon>Brevibacteriaceae</taxon>
        <taxon>Brevibacterium</taxon>
    </lineage>
</organism>
<dbReference type="EMBL" id="BAAAPZ010000003">
    <property type="protein sequence ID" value="GAA2092645.1"/>
    <property type="molecule type" value="Genomic_DNA"/>
</dbReference>
<accession>A0ABP5I436</accession>